<reference evidence="1" key="2">
    <citation type="submission" date="2021-04" db="EMBL/GenBank/DDBJ databases">
        <authorList>
            <person name="Gilroy R."/>
        </authorList>
    </citation>
    <scope>NUCLEOTIDE SEQUENCE</scope>
    <source>
        <strain evidence="1">USASDec5-558</strain>
    </source>
</reference>
<dbReference type="Proteomes" id="UP000886829">
    <property type="component" value="Unassembled WGS sequence"/>
</dbReference>
<dbReference type="EMBL" id="DXEV01000204">
    <property type="protein sequence ID" value="HIX57837.1"/>
    <property type="molecule type" value="Genomic_DNA"/>
</dbReference>
<dbReference type="AlphaFoldDB" id="A0A9D1WFE5"/>
<organism evidence="1 2">
    <name type="scientific">Candidatus Anaerobiospirillum pullistercoris</name>
    <dbReference type="NCBI Taxonomy" id="2838452"/>
    <lineage>
        <taxon>Bacteria</taxon>
        <taxon>Pseudomonadati</taxon>
        <taxon>Pseudomonadota</taxon>
        <taxon>Gammaproteobacteria</taxon>
        <taxon>Aeromonadales</taxon>
        <taxon>Succinivibrionaceae</taxon>
        <taxon>Anaerobiospirillum</taxon>
    </lineage>
</organism>
<accession>A0A9D1WFE5</accession>
<name>A0A9D1WFE5_9GAMM</name>
<comment type="caution">
    <text evidence="1">The sequence shown here is derived from an EMBL/GenBank/DDBJ whole genome shotgun (WGS) entry which is preliminary data.</text>
</comment>
<proteinExistence type="predicted"/>
<reference evidence="1" key="1">
    <citation type="journal article" date="2021" name="PeerJ">
        <title>Extensive microbial diversity within the chicken gut microbiome revealed by metagenomics and culture.</title>
        <authorList>
            <person name="Gilroy R."/>
            <person name="Ravi A."/>
            <person name="Getino M."/>
            <person name="Pursley I."/>
            <person name="Horton D.L."/>
            <person name="Alikhan N.F."/>
            <person name="Baker D."/>
            <person name="Gharbi K."/>
            <person name="Hall N."/>
            <person name="Watson M."/>
            <person name="Adriaenssens E.M."/>
            <person name="Foster-Nyarko E."/>
            <person name="Jarju S."/>
            <person name="Secka A."/>
            <person name="Antonio M."/>
            <person name="Oren A."/>
            <person name="Chaudhuri R.R."/>
            <person name="La Ragione R."/>
            <person name="Hildebrand F."/>
            <person name="Pallen M.J."/>
        </authorList>
    </citation>
    <scope>NUCLEOTIDE SEQUENCE</scope>
    <source>
        <strain evidence="1">USASDec5-558</strain>
    </source>
</reference>
<evidence type="ECO:0000313" key="2">
    <source>
        <dbReference type="Proteomes" id="UP000886829"/>
    </source>
</evidence>
<gene>
    <name evidence="1" type="ORF">H9850_10270</name>
</gene>
<evidence type="ECO:0000313" key="1">
    <source>
        <dbReference type="EMBL" id="HIX57837.1"/>
    </source>
</evidence>
<sequence length="225" mass="25814">MAHIERLESECPPDAHKVIRPPENEVNATIVVKVEESEEQKYGIEDLCSVLALMSDKPLLYCNESLKAKIEGQKAAEEIEPRYLQICADTQGDSNPAQGEAFIRYSDDSQGPAQPYIDLTQNPEECKNFLELLQKKQFLIIDTTAMLILRSISTVFPWDRLLAGDFMRQYERARGLLSAADLDLLQDIRYGRKDGYSIKETDPNAYQYLRLERKLFLQYPTEDDD</sequence>
<protein>
    <submittedName>
        <fullName evidence="1">Uncharacterized protein</fullName>
    </submittedName>
</protein>